<gene>
    <name evidence="9" type="primary">dxr</name>
    <name evidence="13" type="ORF">SAMN02910343_01543</name>
</gene>
<keyword evidence="6 9" id="KW-0464">Manganese</keyword>
<evidence type="ECO:0000256" key="9">
    <source>
        <dbReference type="HAMAP-Rule" id="MF_00183"/>
    </source>
</evidence>
<feature type="binding site" evidence="9">
    <location>
        <position position="13"/>
    </location>
    <ligand>
        <name>NADPH</name>
        <dbReference type="ChEBI" id="CHEBI:57783"/>
    </ligand>
</feature>
<comment type="catalytic activity">
    <reaction evidence="8">
        <text>2-C-methyl-D-erythritol 4-phosphate + NADP(+) = 1-deoxy-D-xylulose 5-phosphate + NADPH + H(+)</text>
        <dbReference type="Rhea" id="RHEA:13717"/>
        <dbReference type="ChEBI" id="CHEBI:15378"/>
        <dbReference type="ChEBI" id="CHEBI:57783"/>
        <dbReference type="ChEBI" id="CHEBI:57792"/>
        <dbReference type="ChEBI" id="CHEBI:58262"/>
        <dbReference type="ChEBI" id="CHEBI:58349"/>
        <dbReference type="EC" id="1.1.1.267"/>
    </reaction>
    <physiologicalReaction direction="right-to-left" evidence="8">
        <dbReference type="Rhea" id="RHEA:13719"/>
    </physiologicalReaction>
</comment>
<organism evidence="13 14">
    <name type="scientific">Allisonella histaminiformans</name>
    <dbReference type="NCBI Taxonomy" id="209880"/>
    <lineage>
        <taxon>Bacteria</taxon>
        <taxon>Bacillati</taxon>
        <taxon>Bacillota</taxon>
        <taxon>Negativicutes</taxon>
        <taxon>Veillonellales</taxon>
        <taxon>Veillonellaceae</taxon>
        <taxon>Allisonella</taxon>
    </lineage>
</organism>
<feature type="binding site" evidence="9">
    <location>
        <position position="202"/>
    </location>
    <ligand>
        <name>NADPH</name>
        <dbReference type="ChEBI" id="CHEBI:57783"/>
    </ligand>
</feature>
<dbReference type="FunFam" id="3.40.50.720:FF:000045">
    <property type="entry name" value="1-deoxy-D-xylulose 5-phosphate reductoisomerase"/>
    <property type="match status" value="1"/>
</dbReference>
<dbReference type="InterPro" id="IPR036169">
    <property type="entry name" value="DXPR_C_sf"/>
</dbReference>
<dbReference type="PIRSF" id="PIRSF006205">
    <property type="entry name" value="Dxp_reductismrs"/>
    <property type="match status" value="1"/>
</dbReference>
<dbReference type="UniPathway" id="UPA00056">
    <property type="reaction ID" value="UER00092"/>
</dbReference>
<dbReference type="Pfam" id="PF08436">
    <property type="entry name" value="DXP_redisom_C"/>
    <property type="match status" value="1"/>
</dbReference>
<evidence type="ECO:0000256" key="3">
    <source>
        <dbReference type="ARBA" id="ARBA00022723"/>
    </source>
</evidence>
<dbReference type="GeneID" id="87756529"/>
<dbReference type="PANTHER" id="PTHR30525">
    <property type="entry name" value="1-DEOXY-D-XYLULOSE 5-PHOSPHATE REDUCTOISOMERASE"/>
    <property type="match status" value="1"/>
</dbReference>
<dbReference type="RefSeq" id="WP_091365481.1">
    <property type="nucleotide sequence ID" value="NZ_FMXA01000028.1"/>
</dbReference>
<comment type="pathway">
    <text evidence="1 9">Isoprenoid biosynthesis; isopentenyl diphosphate biosynthesis via DXP pathway; isopentenyl diphosphate from 1-deoxy-D-xylulose 5-phosphate: step 1/6.</text>
</comment>
<dbReference type="InterPro" id="IPR013644">
    <property type="entry name" value="DXP_reductoisomerase_C"/>
</dbReference>
<dbReference type="AlphaFoldDB" id="A0A1G5WRF2"/>
<evidence type="ECO:0000256" key="8">
    <source>
        <dbReference type="ARBA" id="ARBA00048543"/>
    </source>
</evidence>
<name>A0A1G5WRF2_9FIRM</name>
<feature type="binding site" evidence="9">
    <location>
        <position position="149"/>
    </location>
    <ligand>
        <name>1-deoxy-D-xylulose 5-phosphate</name>
        <dbReference type="ChEBI" id="CHEBI:57792"/>
    </ligand>
</feature>
<dbReference type="EMBL" id="FMXA01000028">
    <property type="protein sequence ID" value="SDA60510.1"/>
    <property type="molecule type" value="Genomic_DNA"/>
</dbReference>
<dbReference type="STRING" id="209880.SAMN02910343_01543"/>
<sequence>MKQIAILGSTGSIGTQALDVIRLHSDLFHAQVLAARRSVDKLLEQAMEFKPAYVVITDEQAAEEFKRKYTGSAKILTGEQALCTAAGLPDVNLVLVSVVGVAGLAPTLAAIEAEKELALANKETLVAGGKLVTLAARKHNVLIRPVDSEHSAIFQSMLGQDRKGIHKLLLTASGGPFFGKTRNELAHVTLKDALKHPTWNMGVKVTLDSATMFNKGLEVIEAHWLFDVDYDHIQVVVQPQSLIHSMVEYVDGSIIAQIGNPDMRLPIQFALTYPKRLPSPSHEFVDWSRLAGIKIAMPDTRVFRSLGLAFEAGKDGGDTAAAFNAANEEAVRAFIQERISFLSIFDVTEEVLNHWKREEIHSIEDIHAADARARFMAEEAIKKAEL</sequence>
<dbReference type="NCBIfam" id="TIGR00243">
    <property type="entry name" value="Dxr"/>
    <property type="match status" value="1"/>
</dbReference>
<dbReference type="Gene3D" id="1.10.1740.10">
    <property type="match status" value="1"/>
</dbReference>
<evidence type="ECO:0000256" key="7">
    <source>
        <dbReference type="ARBA" id="ARBA00023229"/>
    </source>
</evidence>
<comment type="similarity">
    <text evidence="2 9">Belongs to the DXR family.</text>
</comment>
<feature type="domain" description="1-deoxy-D-xylulose 5-phosphate reductoisomerase C-terminal" evidence="11">
    <location>
        <begin position="143"/>
        <end position="226"/>
    </location>
</feature>
<feature type="domain" description="DXP reductoisomerase C-terminal" evidence="12">
    <location>
        <begin position="258"/>
        <end position="374"/>
    </location>
</feature>
<feature type="binding site" evidence="9">
    <location>
        <position position="196"/>
    </location>
    <ligand>
        <name>1-deoxy-D-xylulose 5-phosphate</name>
        <dbReference type="ChEBI" id="CHEBI:57792"/>
    </ligand>
</feature>
<dbReference type="HAMAP" id="MF_00183">
    <property type="entry name" value="DXP_reductoisom"/>
    <property type="match status" value="1"/>
</dbReference>
<keyword evidence="14" id="KW-1185">Reference proteome</keyword>
<comment type="function">
    <text evidence="9">Catalyzes the NADPH-dependent rearrangement and reduction of 1-deoxy-D-xylulose-5-phosphate (DXP) to 2-C-methyl-D-erythritol 4-phosphate (MEP).</text>
</comment>
<dbReference type="Gene3D" id="3.40.50.720">
    <property type="entry name" value="NAD(P)-binding Rossmann-like Domain"/>
    <property type="match status" value="1"/>
</dbReference>
<dbReference type="GO" id="GO:0051484">
    <property type="term" value="P:isopentenyl diphosphate biosynthetic process, methylerythritol 4-phosphate pathway involved in terpenoid biosynthetic process"/>
    <property type="evidence" value="ECO:0007669"/>
    <property type="project" value="TreeGrafter"/>
</dbReference>
<protein>
    <recommendedName>
        <fullName evidence="9">1-deoxy-D-xylulose 5-phosphate reductoisomerase</fullName>
        <shortName evidence="9">DXP reductoisomerase</shortName>
        <ecNumber evidence="9">1.1.1.267</ecNumber>
    </recommendedName>
    <alternativeName>
        <fullName evidence="9">1-deoxyxylulose-5-phosphate reductoisomerase</fullName>
    </alternativeName>
    <alternativeName>
        <fullName evidence="9">2-C-methyl-D-erythritol 4-phosphate synthase</fullName>
    </alternativeName>
</protein>
<comment type="caution">
    <text evidence="9">Lacks conserved residue(s) required for the propagation of feature annotation.</text>
</comment>
<dbReference type="InterPro" id="IPR003821">
    <property type="entry name" value="DXP_reductoisomerase"/>
</dbReference>
<feature type="binding site" evidence="9">
    <location>
        <position position="122"/>
    </location>
    <ligand>
        <name>1-deoxy-D-xylulose 5-phosphate</name>
        <dbReference type="ChEBI" id="CHEBI:57792"/>
    </ligand>
</feature>
<evidence type="ECO:0000256" key="2">
    <source>
        <dbReference type="ARBA" id="ARBA00006825"/>
    </source>
</evidence>
<evidence type="ECO:0000256" key="5">
    <source>
        <dbReference type="ARBA" id="ARBA00023002"/>
    </source>
</evidence>
<feature type="binding site" evidence="9">
    <location>
        <position position="11"/>
    </location>
    <ligand>
        <name>NADPH</name>
        <dbReference type="ChEBI" id="CHEBI:57783"/>
    </ligand>
</feature>
<dbReference type="Pfam" id="PF13288">
    <property type="entry name" value="DXPR_C"/>
    <property type="match status" value="1"/>
</dbReference>
<dbReference type="EC" id="1.1.1.267" evidence="9"/>
<dbReference type="GO" id="GO:0030145">
    <property type="term" value="F:manganese ion binding"/>
    <property type="evidence" value="ECO:0007669"/>
    <property type="project" value="TreeGrafter"/>
</dbReference>
<feature type="binding site" evidence="9">
    <location>
        <position position="10"/>
    </location>
    <ligand>
        <name>NADPH</name>
        <dbReference type="ChEBI" id="CHEBI:57783"/>
    </ligand>
</feature>
<keyword evidence="3 9" id="KW-0479">Metal-binding</keyword>
<keyword evidence="13" id="KW-0413">Isomerase</keyword>
<dbReference type="InterPro" id="IPR036291">
    <property type="entry name" value="NAD(P)-bd_dom_sf"/>
</dbReference>
<keyword evidence="5 9" id="KW-0560">Oxidoreductase</keyword>
<feature type="binding site" evidence="9">
    <location>
        <position position="149"/>
    </location>
    <ligand>
        <name>Mn(2+)</name>
        <dbReference type="ChEBI" id="CHEBI:29035"/>
    </ligand>
</feature>
<keyword evidence="9" id="KW-0460">Magnesium</keyword>
<evidence type="ECO:0000313" key="14">
    <source>
        <dbReference type="Proteomes" id="UP000199689"/>
    </source>
</evidence>
<dbReference type="SUPFAM" id="SSF69055">
    <property type="entry name" value="1-deoxy-D-xylulose-5-phosphate reductoisomerase, C-terminal domain"/>
    <property type="match status" value="1"/>
</dbReference>
<evidence type="ECO:0000256" key="4">
    <source>
        <dbReference type="ARBA" id="ARBA00022857"/>
    </source>
</evidence>
<dbReference type="PANTHER" id="PTHR30525:SF0">
    <property type="entry name" value="1-DEOXY-D-XYLULOSE 5-PHOSPHATE REDUCTOISOMERASE, CHLOROPLASTIC"/>
    <property type="match status" value="1"/>
</dbReference>
<dbReference type="GO" id="GO:0070402">
    <property type="term" value="F:NADPH binding"/>
    <property type="evidence" value="ECO:0007669"/>
    <property type="project" value="InterPro"/>
</dbReference>
<feature type="binding site" evidence="9">
    <location>
        <position position="12"/>
    </location>
    <ligand>
        <name>NADPH</name>
        <dbReference type="ChEBI" id="CHEBI:57783"/>
    </ligand>
</feature>
<dbReference type="InterPro" id="IPR026877">
    <property type="entry name" value="DXPR_C"/>
</dbReference>
<accession>A0A1G5WRF2</accession>
<evidence type="ECO:0000313" key="13">
    <source>
        <dbReference type="EMBL" id="SDA60510.1"/>
    </source>
</evidence>
<dbReference type="GO" id="GO:0030604">
    <property type="term" value="F:1-deoxy-D-xylulose-5-phosphate reductoisomerase activity"/>
    <property type="evidence" value="ECO:0007669"/>
    <property type="project" value="UniProtKB-UniRule"/>
</dbReference>
<feature type="binding site" evidence="9">
    <location>
        <position position="218"/>
    </location>
    <ligand>
        <name>Mn(2+)</name>
        <dbReference type="ChEBI" id="CHEBI:29035"/>
    </ligand>
</feature>
<feature type="binding site" evidence="9">
    <location>
        <position position="148"/>
    </location>
    <ligand>
        <name>1-deoxy-D-xylulose 5-phosphate</name>
        <dbReference type="ChEBI" id="CHEBI:57792"/>
    </ligand>
</feature>
<dbReference type="SUPFAM" id="SSF55347">
    <property type="entry name" value="Glyceraldehyde-3-phosphate dehydrogenase-like, C-terminal domain"/>
    <property type="match status" value="1"/>
</dbReference>
<proteinExistence type="inferred from homology"/>
<feature type="binding site" evidence="9">
    <location>
        <position position="121"/>
    </location>
    <ligand>
        <name>NADPH</name>
        <dbReference type="ChEBI" id="CHEBI:57783"/>
    </ligand>
</feature>
<feature type="domain" description="1-deoxy-D-xylulose 5-phosphate reductoisomerase N-terminal" evidence="10">
    <location>
        <begin position="4"/>
        <end position="129"/>
    </location>
</feature>
<dbReference type="InterPro" id="IPR013512">
    <property type="entry name" value="DXP_reductoisomerase_N"/>
</dbReference>
<evidence type="ECO:0000256" key="6">
    <source>
        <dbReference type="ARBA" id="ARBA00023211"/>
    </source>
</evidence>
<feature type="binding site" evidence="9">
    <location>
        <position position="173"/>
    </location>
    <ligand>
        <name>1-deoxy-D-xylulose 5-phosphate</name>
        <dbReference type="ChEBI" id="CHEBI:57792"/>
    </ligand>
</feature>
<evidence type="ECO:0000259" key="10">
    <source>
        <dbReference type="Pfam" id="PF02670"/>
    </source>
</evidence>
<feature type="binding site" evidence="9">
    <location>
        <position position="147"/>
    </location>
    <ligand>
        <name>Mn(2+)</name>
        <dbReference type="ChEBI" id="CHEBI:29035"/>
    </ligand>
</feature>
<feature type="binding site" evidence="9">
    <location>
        <position position="214"/>
    </location>
    <ligand>
        <name>1-deoxy-D-xylulose 5-phosphate</name>
        <dbReference type="ChEBI" id="CHEBI:57792"/>
    </ligand>
</feature>
<dbReference type="GO" id="GO:0016853">
    <property type="term" value="F:isomerase activity"/>
    <property type="evidence" value="ECO:0007669"/>
    <property type="project" value="UniProtKB-KW"/>
</dbReference>
<dbReference type="Pfam" id="PF02670">
    <property type="entry name" value="DXP_reductoisom"/>
    <property type="match status" value="1"/>
</dbReference>
<dbReference type="OrthoDB" id="9806546at2"/>
<comment type="cofactor">
    <cofactor evidence="9">
        <name>Mg(2+)</name>
        <dbReference type="ChEBI" id="CHEBI:18420"/>
    </cofactor>
    <cofactor evidence="9">
        <name>Mn(2+)</name>
        <dbReference type="ChEBI" id="CHEBI:29035"/>
    </cofactor>
</comment>
<dbReference type="Proteomes" id="UP000199689">
    <property type="component" value="Unassembled WGS sequence"/>
</dbReference>
<feature type="binding site" evidence="9">
    <location>
        <position position="209"/>
    </location>
    <ligand>
        <name>1-deoxy-D-xylulose 5-phosphate</name>
        <dbReference type="ChEBI" id="CHEBI:57792"/>
    </ligand>
</feature>
<dbReference type="NCBIfam" id="NF009114">
    <property type="entry name" value="PRK12464.1"/>
    <property type="match status" value="1"/>
</dbReference>
<feature type="binding site" evidence="9">
    <location>
        <position position="37"/>
    </location>
    <ligand>
        <name>NADPH</name>
        <dbReference type="ChEBI" id="CHEBI:57783"/>
    </ligand>
</feature>
<reference evidence="13 14" key="1">
    <citation type="submission" date="2016-10" db="EMBL/GenBank/DDBJ databases">
        <authorList>
            <person name="de Groot N.N."/>
        </authorList>
    </citation>
    <scope>NUCLEOTIDE SEQUENCE [LARGE SCALE GENOMIC DNA]</scope>
    <source>
        <strain evidence="13 14">DSM 15230</strain>
    </source>
</reference>
<feature type="binding site" evidence="9">
    <location>
        <position position="218"/>
    </location>
    <ligand>
        <name>1-deoxy-D-xylulose 5-phosphate</name>
        <dbReference type="ChEBI" id="CHEBI:57792"/>
    </ligand>
</feature>
<dbReference type="SUPFAM" id="SSF51735">
    <property type="entry name" value="NAD(P)-binding Rossmann-fold domains"/>
    <property type="match status" value="1"/>
</dbReference>
<evidence type="ECO:0000259" key="11">
    <source>
        <dbReference type="Pfam" id="PF08436"/>
    </source>
</evidence>
<evidence type="ECO:0000259" key="12">
    <source>
        <dbReference type="Pfam" id="PF13288"/>
    </source>
</evidence>
<keyword evidence="4 9" id="KW-0521">NADP</keyword>
<feature type="binding site" evidence="9">
    <location>
        <position position="123"/>
    </location>
    <ligand>
        <name>NADPH</name>
        <dbReference type="ChEBI" id="CHEBI:57783"/>
    </ligand>
</feature>
<feature type="binding site" evidence="9">
    <location>
        <position position="215"/>
    </location>
    <ligand>
        <name>1-deoxy-D-xylulose 5-phosphate</name>
        <dbReference type="ChEBI" id="CHEBI:57792"/>
    </ligand>
</feature>
<evidence type="ECO:0000256" key="1">
    <source>
        <dbReference type="ARBA" id="ARBA00005094"/>
    </source>
</evidence>
<keyword evidence="7 9" id="KW-0414">Isoprene biosynthesis</keyword>